<evidence type="ECO:0000313" key="2">
    <source>
        <dbReference type="Proteomes" id="UP000243308"/>
    </source>
</evidence>
<dbReference type="EMBL" id="KN042447">
    <property type="protein sequence ID" value="KFH61749.1"/>
    <property type="molecule type" value="Genomic_DNA"/>
</dbReference>
<gene>
    <name evidence="1" type="ORF">MVEG_12409</name>
</gene>
<protein>
    <submittedName>
        <fullName evidence="1">Uncharacterized protein</fullName>
    </submittedName>
</protein>
<keyword evidence="2" id="KW-1185">Reference proteome</keyword>
<reference evidence="1 2" key="1">
    <citation type="submission" date="2011-02" db="EMBL/GenBank/DDBJ databases">
        <title>The Genome Sequence of Mortierella verticillata NRRL 6337.</title>
        <authorList>
            <consortium name="The Broad Institute Genome Sequencing Platform"/>
            <person name="Russ C."/>
            <person name="Cuomo C."/>
            <person name="Burger G."/>
            <person name="Gray M.W."/>
            <person name="Holland P.W.H."/>
            <person name="King N."/>
            <person name="Lang F.B.F."/>
            <person name="Roger A.J."/>
            <person name="Ruiz-Trillo I."/>
            <person name="Young S.K."/>
            <person name="Zeng Q."/>
            <person name="Gargeya S."/>
            <person name="Alvarado L."/>
            <person name="Berlin A."/>
            <person name="Chapman S.B."/>
            <person name="Chen Z."/>
            <person name="Freedman E."/>
            <person name="Gellesch M."/>
            <person name="Goldberg J."/>
            <person name="Griggs A."/>
            <person name="Gujja S."/>
            <person name="Heilman E."/>
            <person name="Heiman D."/>
            <person name="Howarth C."/>
            <person name="Mehta T."/>
            <person name="Neiman D."/>
            <person name="Pearson M."/>
            <person name="Roberts A."/>
            <person name="Saif S."/>
            <person name="Shea T."/>
            <person name="Shenoy N."/>
            <person name="Sisk P."/>
            <person name="Stolte C."/>
            <person name="Sykes S."/>
            <person name="White J."/>
            <person name="Yandava C."/>
            <person name="Haas B."/>
            <person name="Nusbaum C."/>
            <person name="Birren B."/>
        </authorList>
    </citation>
    <scope>NUCLEOTIDE SEQUENCE [LARGE SCALE GENOMIC DNA]</scope>
    <source>
        <strain evidence="1 2">NRRL 6337</strain>
    </source>
</reference>
<proteinExistence type="predicted"/>
<evidence type="ECO:0000313" key="1">
    <source>
        <dbReference type="EMBL" id="KFH61749.1"/>
    </source>
</evidence>
<name>A0A086TIH2_9FUNG</name>
<dbReference type="AlphaFoldDB" id="A0A086TIH2"/>
<accession>A0A086TIH2</accession>
<organism evidence="1 2">
    <name type="scientific">Podila verticillata NRRL 6337</name>
    <dbReference type="NCBI Taxonomy" id="1069443"/>
    <lineage>
        <taxon>Eukaryota</taxon>
        <taxon>Fungi</taxon>
        <taxon>Fungi incertae sedis</taxon>
        <taxon>Mucoromycota</taxon>
        <taxon>Mortierellomycotina</taxon>
        <taxon>Mortierellomycetes</taxon>
        <taxon>Mortierellales</taxon>
        <taxon>Mortierellaceae</taxon>
        <taxon>Podila</taxon>
    </lineage>
</organism>
<dbReference type="Proteomes" id="UP000243308">
    <property type="component" value="Unassembled WGS sequence"/>
</dbReference>
<sequence>MINSRNSAGLMALVIYDMVIPVKYVESIMILPRAGGDWDTSVLEYFRVEFVDVDSFEDFFGIPPPILEEPVLTFCNMQINPMDIDASVALTTDMQLKRTLRSLHRAVRDETHPESAVDDFGADVLKLCMYDEVKSIGTNPLLKLKMCGEFVFAKPDVYVYTSSGDIIFLIQEDKRYMTSGDYDLENTEAQMVAEAIAAFQQNNRKRALTRDVRDSQLLPCITMLGSYPIFYLFEVTTTLANHVRDGTTANDVTSIRRYRVPPLLHVGDTMYNNIKRREIMEAYMAFKRFV</sequence>
<dbReference type="OrthoDB" id="2408168at2759"/>